<comment type="caution">
    <text evidence="1">The sequence shown here is derived from an EMBL/GenBank/DDBJ whole genome shotgun (WGS) entry which is preliminary data.</text>
</comment>
<name>A0ABX4LTC9_9BACT</name>
<accession>A0ABX4LTC9</accession>
<keyword evidence="2" id="KW-1185">Reference proteome</keyword>
<reference evidence="1 2" key="1">
    <citation type="submission" date="2017-09" db="EMBL/GenBank/DDBJ databases">
        <authorList>
            <person name="Perez-Cataluna A."/>
            <person name="Figueras M.J."/>
            <person name="Salas-Masso N."/>
        </authorList>
    </citation>
    <scope>NUCLEOTIDE SEQUENCE [LARGE SCALE GENOMIC DNA]</scope>
    <source>
        <strain evidence="1 2">F138-33</strain>
    </source>
</reference>
<dbReference type="RefSeq" id="WP_099333468.1">
    <property type="nucleotide sequence ID" value="NZ_CP042812.1"/>
</dbReference>
<evidence type="ECO:0000313" key="2">
    <source>
        <dbReference type="Proteomes" id="UP000221384"/>
    </source>
</evidence>
<dbReference type="Proteomes" id="UP000221384">
    <property type="component" value="Unassembled WGS sequence"/>
</dbReference>
<proteinExistence type="predicted"/>
<dbReference type="EMBL" id="NWVW01000001">
    <property type="protein sequence ID" value="PHO11134.1"/>
    <property type="molecule type" value="Genomic_DNA"/>
</dbReference>
<evidence type="ECO:0000313" key="1">
    <source>
        <dbReference type="EMBL" id="PHO11134.1"/>
    </source>
</evidence>
<protein>
    <submittedName>
        <fullName evidence="1">Uncharacterized protein</fullName>
    </submittedName>
</protein>
<gene>
    <name evidence="1" type="ORF">CPG37_01435</name>
</gene>
<sequence>MQKLCKYRFYWYELDPALKVGEVTALSCIQDSNPLEIHSGFISGIPIVNVNCKILSIYHPELGYLEDIDTAGLEYCLTLTDGRKLKVEAEEEPGKVYSFPIQPKAWDFQVLIEKIEK</sequence>
<organism evidence="1 2">
    <name type="scientific">Malaciobacter canalis</name>
    <dbReference type="NCBI Taxonomy" id="1912871"/>
    <lineage>
        <taxon>Bacteria</taxon>
        <taxon>Pseudomonadati</taxon>
        <taxon>Campylobacterota</taxon>
        <taxon>Epsilonproteobacteria</taxon>
        <taxon>Campylobacterales</taxon>
        <taxon>Arcobacteraceae</taxon>
        <taxon>Malaciobacter</taxon>
    </lineage>
</organism>